<evidence type="ECO:0000259" key="3">
    <source>
        <dbReference type="Pfam" id="PF00501"/>
    </source>
</evidence>
<sequence length="510" mass="55274">MSSSQSAEIGLGHTILRRASLTPNARALTFEGQTWTCAELGDRVRRLATILLDGGVSRGDRIGYIGLNHPAFLELLYACGCVGAVFVPLNFRLTGPEVRFIGNDSDITVMFADDMLRPLIESEKSNLNCSRYLTIESDAEGWEPLAPLMESASALAESEHVDADEVAFIMYTSGTTGLPKGAMLTHGNIFWNSINVCFGEDTMTTTTLTCAPLFHIGGLNVTTLLSLAKGVEVVLLRSFEPGEVLRLIEEHKVGSMFGAPTMFLMMAQHENFEKTDLSTISTLICGGAPVPVPLIETYGKRDVSFCQGYGLTETAPFASLLSSDLAMVKVGSAGKAPMFTEVRIVDENNNSVAAGVHGEVCIKGPNVMKGYWNRPDATAEAIDELGWFHSGDIGYLDDEDFLYLCDRVKDMVITGGENVYPAEIESILYGHPAVLEVAVIGLPDEKWGEAVTAVAVLEDGATLDLEGLRAFAGESLARYKLPSELRIIDILPRNPAGKVQKFKLKEQFDV</sequence>
<gene>
    <name evidence="5" type="ORF">EVB03_04015</name>
</gene>
<protein>
    <submittedName>
        <fullName evidence="5">Long-chain-fatty-acid--CoA ligase</fullName>
    </submittedName>
</protein>
<accession>A0A520MGT8</accession>
<dbReference type="CDD" id="cd17631">
    <property type="entry name" value="FACL_FadD13-like"/>
    <property type="match status" value="1"/>
</dbReference>
<dbReference type="Gene3D" id="3.40.50.12780">
    <property type="entry name" value="N-terminal domain of ligase-like"/>
    <property type="match status" value="1"/>
</dbReference>
<dbReference type="SUPFAM" id="SSF56801">
    <property type="entry name" value="Acetyl-CoA synthetase-like"/>
    <property type="match status" value="1"/>
</dbReference>
<evidence type="ECO:0000256" key="2">
    <source>
        <dbReference type="ARBA" id="ARBA00022598"/>
    </source>
</evidence>
<dbReference type="GO" id="GO:0006631">
    <property type="term" value="P:fatty acid metabolic process"/>
    <property type="evidence" value="ECO:0007669"/>
    <property type="project" value="TreeGrafter"/>
</dbReference>
<dbReference type="Proteomes" id="UP000315889">
    <property type="component" value="Unassembled WGS sequence"/>
</dbReference>
<dbReference type="PROSITE" id="PS00455">
    <property type="entry name" value="AMP_BINDING"/>
    <property type="match status" value="1"/>
</dbReference>
<comment type="caution">
    <text evidence="5">The sequence shown here is derived from an EMBL/GenBank/DDBJ whole genome shotgun (WGS) entry which is preliminary data.</text>
</comment>
<feature type="domain" description="AMP-dependent synthetase/ligase" evidence="3">
    <location>
        <begin position="17"/>
        <end position="372"/>
    </location>
</feature>
<dbReference type="NCBIfam" id="NF004837">
    <property type="entry name" value="PRK06187.1"/>
    <property type="match status" value="1"/>
</dbReference>
<dbReference type="FunFam" id="3.30.300.30:FF:000008">
    <property type="entry name" value="2,3-dihydroxybenzoate-AMP ligase"/>
    <property type="match status" value="1"/>
</dbReference>
<evidence type="ECO:0000313" key="6">
    <source>
        <dbReference type="Proteomes" id="UP000315889"/>
    </source>
</evidence>
<evidence type="ECO:0000256" key="1">
    <source>
        <dbReference type="ARBA" id="ARBA00006432"/>
    </source>
</evidence>
<proteinExistence type="inferred from homology"/>
<organism evidence="5 6">
    <name type="scientific">SAR92 clade bacterium</name>
    <dbReference type="NCBI Taxonomy" id="2315479"/>
    <lineage>
        <taxon>Bacteria</taxon>
        <taxon>Pseudomonadati</taxon>
        <taxon>Pseudomonadota</taxon>
        <taxon>Gammaproteobacteria</taxon>
        <taxon>Cellvibrionales</taxon>
        <taxon>Porticoccaceae</taxon>
        <taxon>SAR92 clade</taxon>
    </lineage>
</organism>
<dbReference type="EMBL" id="SHBP01000004">
    <property type="protein sequence ID" value="RZO20434.1"/>
    <property type="molecule type" value="Genomic_DNA"/>
</dbReference>
<evidence type="ECO:0000313" key="5">
    <source>
        <dbReference type="EMBL" id="RZO20434.1"/>
    </source>
</evidence>
<dbReference type="InterPro" id="IPR042099">
    <property type="entry name" value="ANL_N_sf"/>
</dbReference>
<dbReference type="InterPro" id="IPR020845">
    <property type="entry name" value="AMP-binding_CS"/>
</dbReference>
<comment type="similarity">
    <text evidence="1">Belongs to the ATP-dependent AMP-binding enzyme family.</text>
</comment>
<reference evidence="5 6" key="1">
    <citation type="submission" date="2019-02" db="EMBL/GenBank/DDBJ databases">
        <title>Prokaryotic population dynamics and viral predation in marine succession experiment using metagenomics: the confinement effect.</title>
        <authorList>
            <person name="Haro-Moreno J.M."/>
            <person name="Rodriguez-Valera F."/>
            <person name="Lopez-Perez M."/>
        </authorList>
    </citation>
    <scope>NUCLEOTIDE SEQUENCE [LARGE SCALE GENOMIC DNA]</scope>
    <source>
        <strain evidence="5">MED-G170</strain>
    </source>
</reference>
<dbReference type="PANTHER" id="PTHR43201">
    <property type="entry name" value="ACYL-COA SYNTHETASE"/>
    <property type="match status" value="1"/>
</dbReference>
<dbReference type="InterPro" id="IPR045851">
    <property type="entry name" value="AMP-bd_C_sf"/>
</dbReference>
<dbReference type="Pfam" id="PF00501">
    <property type="entry name" value="AMP-binding"/>
    <property type="match status" value="1"/>
</dbReference>
<feature type="domain" description="AMP-binding enzyme C-terminal" evidence="4">
    <location>
        <begin position="423"/>
        <end position="498"/>
    </location>
</feature>
<dbReference type="InterPro" id="IPR000873">
    <property type="entry name" value="AMP-dep_synth/lig_dom"/>
</dbReference>
<name>A0A520MGT8_9GAMM</name>
<dbReference type="Gene3D" id="3.30.300.30">
    <property type="match status" value="1"/>
</dbReference>
<dbReference type="PANTHER" id="PTHR43201:SF5">
    <property type="entry name" value="MEDIUM-CHAIN ACYL-COA LIGASE ACSF2, MITOCHONDRIAL"/>
    <property type="match status" value="1"/>
</dbReference>
<dbReference type="AlphaFoldDB" id="A0A520MGT8"/>
<evidence type="ECO:0000259" key="4">
    <source>
        <dbReference type="Pfam" id="PF13193"/>
    </source>
</evidence>
<dbReference type="InterPro" id="IPR025110">
    <property type="entry name" value="AMP-bd_C"/>
</dbReference>
<keyword evidence="2 5" id="KW-0436">Ligase</keyword>
<dbReference type="GO" id="GO:0031956">
    <property type="term" value="F:medium-chain fatty acid-CoA ligase activity"/>
    <property type="evidence" value="ECO:0007669"/>
    <property type="project" value="TreeGrafter"/>
</dbReference>
<dbReference type="Pfam" id="PF13193">
    <property type="entry name" value="AMP-binding_C"/>
    <property type="match status" value="1"/>
</dbReference>